<name>A0ABU2KIV9_9FLAO</name>
<keyword evidence="3" id="KW-0677">Repeat</keyword>
<dbReference type="Gene3D" id="2.160.10.10">
    <property type="entry name" value="Hexapeptide repeat proteins"/>
    <property type="match status" value="1"/>
</dbReference>
<dbReference type="PANTHER" id="PTHR23416">
    <property type="entry name" value="SIALIC ACID SYNTHASE-RELATED"/>
    <property type="match status" value="1"/>
</dbReference>
<comment type="caution">
    <text evidence="5">The sequence shown here is derived from an EMBL/GenBank/DDBJ whole genome shotgun (WGS) entry which is preliminary data.</text>
</comment>
<dbReference type="RefSeq" id="WP_311401588.1">
    <property type="nucleotide sequence ID" value="NZ_JAVRBG010000007.1"/>
</dbReference>
<evidence type="ECO:0000256" key="2">
    <source>
        <dbReference type="ARBA" id="ARBA00022679"/>
    </source>
</evidence>
<organism evidence="5 6">
    <name type="scientific">Mesonia ostreae</name>
    <dbReference type="NCBI Taxonomy" id="861110"/>
    <lineage>
        <taxon>Bacteria</taxon>
        <taxon>Pseudomonadati</taxon>
        <taxon>Bacteroidota</taxon>
        <taxon>Flavobacteriia</taxon>
        <taxon>Flavobacteriales</taxon>
        <taxon>Flavobacteriaceae</taxon>
        <taxon>Mesonia</taxon>
    </lineage>
</organism>
<reference evidence="6" key="1">
    <citation type="submission" date="2023-07" db="EMBL/GenBank/DDBJ databases">
        <title>Isolating and identifying novel microbial strains from the Mariana Trench.</title>
        <authorList>
            <person name="Fu H."/>
        </authorList>
    </citation>
    <scope>NUCLEOTIDE SEQUENCE [LARGE SCALE GENOMIC DNA]</scope>
    <source>
        <strain evidence="6">T-y2</strain>
    </source>
</reference>
<keyword evidence="6" id="KW-1185">Reference proteome</keyword>
<evidence type="ECO:0000313" key="6">
    <source>
        <dbReference type="Proteomes" id="UP001182991"/>
    </source>
</evidence>
<dbReference type="CDD" id="cd04647">
    <property type="entry name" value="LbH_MAT_like"/>
    <property type="match status" value="1"/>
</dbReference>
<comment type="similarity">
    <text evidence="1">Belongs to the transferase hexapeptide repeat family.</text>
</comment>
<dbReference type="SUPFAM" id="SSF51161">
    <property type="entry name" value="Trimeric LpxA-like enzymes"/>
    <property type="match status" value="1"/>
</dbReference>
<sequence length="173" mass="19236">MIFKLSLFIYYAFIQHLPHSRYVSFSNTIRVWYVAKVLKIMPYDKQSKLEPKVYLSNARGTKIGYNCQINENVFIQQAIIEEEVLIAPNVAILSISHKHGRVDLSILYQGETLPNPPKIKKGAWLGRNVVVLPGVTVGEGAIVAAGAIVDKDVAAFTVVGGVPAKFIKKRIEN</sequence>
<evidence type="ECO:0000256" key="1">
    <source>
        <dbReference type="ARBA" id="ARBA00007274"/>
    </source>
</evidence>
<proteinExistence type="inferred from homology"/>
<dbReference type="InterPro" id="IPR011004">
    <property type="entry name" value="Trimer_LpxA-like_sf"/>
</dbReference>
<evidence type="ECO:0000256" key="3">
    <source>
        <dbReference type="ARBA" id="ARBA00022737"/>
    </source>
</evidence>
<dbReference type="EMBL" id="JAVRBG010000007">
    <property type="protein sequence ID" value="MDT0294655.1"/>
    <property type="molecule type" value="Genomic_DNA"/>
</dbReference>
<dbReference type="Proteomes" id="UP001182991">
    <property type="component" value="Unassembled WGS sequence"/>
</dbReference>
<dbReference type="InterPro" id="IPR001451">
    <property type="entry name" value="Hexapep"/>
</dbReference>
<evidence type="ECO:0000256" key="4">
    <source>
        <dbReference type="ARBA" id="ARBA00023315"/>
    </source>
</evidence>
<dbReference type="EC" id="2.3.1.-" evidence="5"/>
<gene>
    <name evidence="5" type="ORF">RLT85_08410</name>
</gene>
<dbReference type="InterPro" id="IPR018357">
    <property type="entry name" value="Hexapep_transf_CS"/>
</dbReference>
<dbReference type="Pfam" id="PF00132">
    <property type="entry name" value="Hexapep"/>
    <property type="match status" value="1"/>
</dbReference>
<evidence type="ECO:0000313" key="5">
    <source>
        <dbReference type="EMBL" id="MDT0294655.1"/>
    </source>
</evidence>
<protein>
    <submittedName>
        <fullName evidence="5">Acyltransferase</fullName>
        <ecNumber evidence="5">2.3.1.-</ecNumber>
    </submittedName>
</protein>
<dbReference type="InterPro" id="IPR051159">
    <property type="entry name" value="Hexapeptide_acetyltransf"/>
</dbReference>
<dbReference type="PROSITE" id="PS00101">
    <property type="entry name" value="HEXAPEP_TRANSFERASES"/>
    <property type="match status" value="1"/>
</dbReference>
<dbReference type="PANTHER" id="PTHR23416:SF23">
    <property type="entry name" value="ACETYLTRANSFERASE C18B11.09C-RELATED"/>
    <property type="match status" value="1"/>
</dbReference>
<dbReference type="GO" id="GO:0016746">
    <property type="term" value="F:acyltransferase activity"/>
    <property type="evidence" value="ECO:0007669"/>
    <property type="project" value="UniProtKB-KW"/>
</dbReference>
<keyword evidence="4 5" id="KW-0012">Acyltransferase</keyword>
<keyword evidence="2 5" id="KW-0808">Transferase</keyword>
<accession>A0ABU2KIV9</accession>